<reference evidence="1 2" key="1">
    <citation type="submission" date="2023-01" db="EMBL/GenBank/DDBJ databases">
        <title>Pseudomonas SA3-5T sp. nov., isolated from tidal flat sediment.</title>
        <authorList>
            <person name="Kim H.S."/>
            <person name="Kim J.-S."/>
            <person name="Suh M.K."/>
            <person name="Eom M.K."/>
            <person name="Lee J.-S."/>
        </authorList>
    </citation>
    <scope>NUCLEOTIDE SEQUENCE [LARGE SCALE GENOMIC DNA]</scope>
    <source>
        <strain evidence="1 2">SA3-5</strain>
    </source>
</reference>
<evidence type="ECO:0000313" key="1">
    <source>
        <dbReference type="EMBL" id="MDA7086529.1"/>
    </source>
</evidence>
<organism evidence="1 2">
    <name type="scientific">Pseudomonas aestuarii</name>
    <dbReference type="NCBI Taxonomy" id="3018340"/>
    <lineage>
        <taxon>Bacteria</taxon>
        <taxon>Pseudomonadati</taxon>
        <taxon>Pseudomonadota</taxon>
        <taxon>Gammaproteobacteria</taxon>
        <taxon>Pseudomonadales</taxon>
        <taxon>Pseudomonadaceae</taxon>
        <taxon>Pseudomonas</taxon>
    </lineage>
</organism>
<dbReference type="Proteomes" id="UP001212042">
    <property type="component" value="Unassembled WGS sequence"/>
</dbReference>
<name>A0ABT4XEB5_9PSED</name>
<keyword evidence="2" id="KW-1185">Reference proteome</keyword>
<sequence>MSPAVKAALEASAPLARHIANRPMALGWLSQLEKAARAGNTLGLYEYQDRLSGYLTAMADNYLIQWGVTQQALRDLQNLATTWEQFGQ</sequence>
<accession>A0ABT4XEB5</accession>
<protein>
    <submittedName>
        <fullName evidence="1">Uncharacterized protein</fullName>
    </submittedName>
</protein>
<gene>
    <name evidence="1" type="ORF">PH586_09075</name>
</gene>
<dbReference type="EMBL" id="JAQJZJ010000003">
    <property type="protein sequence ID" value="MDA7086529.1"/>
    <property type="molecule type" value="Genomic_DNA"/>
</dbReference>
<dbReference type="RefSeq" id="WP_271347431.1">
    <property type="nucleotide sequence ID" value="NZ_JAQJZJ010000003.1"/>
</dbReference>
<proteinExistence type="predicted"/>
<evidence type="ECO:0000313" key="2">
    <source>
        <dbReference type="Proteomes" id="UP001212042"/>
    </source>
</evidence>
<comment type="caution">
    <text evidence="1">The sequence shown here is derived from an EMBL/GenBank/DDBJ whole genome shotgun (WGS) entry which is preliminary data.</text>
</comment>